<reference evidence="1 2" key="1">
    <citation type="submission" date="2023-09" db="EMBL/GenBank/DDBJ databases">
        <authorList>
            <person name="Zhai L."/>
        </authorList>
    </citation>
    <scope>NUCLEOTIDE SEQUENCE [LARGE SCALE GENOMIC DNA]</scope>
    <source>
        <strain evidence="1 2">5 N-1</strain>
    </source>
</reference>
<sequence>MEWEYNVISITDFKSLEDPEKLKQELDNYGSKGWELVGILHKEQEGKGWMPKLYDDVITFKRKVQ</sequence>
<gene>
    <name evidence="1" type="ORF">RGC78_11160</name>
</gene>
<dbReference type="Pfam" id="PF13783">
    <property type="entry name" value="DUF4177"/>
    <property type="match status" value="1"/>
</dbReference>
<accession>A0ABU1EJB0</accession>
<dbReference type="Proteomes" id="UP001256646">
    <property type="component" value="Unassembled WGS sequence"/>
</dbReference>
<keyword evidence="2" id="KW-1185">Reference proteome</keyword>
<name>A0ABU1EJB0_9CLOT</name>
<evidence type="ECO:0000313" key="2">
    <source>
        <dbReference type="Proteomes" id="UP001256646"/>
    </source>
</evidence>
<dbReference type="RefSeq" id="WP_252213931.1">
    <property type="nucleotide sequence ID" value="NZ_JAVJAN010000028.1"/>
</dbReference>
<comment type="caution">
    <text evidence="1">The sequence shown here is derived from an EMBL/GenBank/DDBJ whole genome shotgun (WGS) entry which is preliminary data.</text>
</comment>
<proteinExistence type="predicted"/>
<evidence type="ECO:0000313" key="1">
    <source>
        <dbReference type="EMBL" id="MDR5588024.1"/>
    </source>
</evidence>
<organism evidence="1 2">
    <name type="scientific">Clostridium aquiflavi</name>
    <dbReference type="NCBI Taxonomy" id="3073603"/>
    <lineage>
        <taxon>Bacteria</taxon>
        <taxon>Bacillati</taxon>
        <taxon>Bacillota</taxon>
        <taxon>Clostridia</taxon>
        <taxon>Eubacteriales</taxon>
        <taxon>Clostridiaceae</taxon>
        <taxon>Clostridium</taxon>
    </lineage>
</organism>
<dbReference type="InterPro" id="IPR025234">
    <property type="entry name" value="YjzH-like"/>
</dbReference>
<protein>
    <submittedName>
        <fullName evidence="1">DUF4177 domain-containing protein</fullName>
    </submittedName>
</protein>
<dbReference type="EMBL" id="JAVJAN010000028">
    <property type="protein sequence ID" value="MDR5588024.1"/>
    <property type="molecule type" value="Genomic_DNA"/>
</dbReference>